<evidence type="ECO:0000256" key="1">
    <source>
        <dbReference type="SAM" id="SignalP"/>
    </source>
</evidence>
<dbReference type="EMBL" id="JAMQBK010000011">
    <property type="protein sequence ID" value="MCM2369624.1"/>
    <property type="molecule type" value="Genomic_DNA"/>
</dbReference>
<evidence type="ECO:0000313" key="2">
    <source>
        <dbReference type="EMBL" id="MCM2369624.1"/>
    </source>
</evidence>
<keyword evidence="3" id="KW-1185">Reference proteome</keyword>
<name>A0ABT0TZ22_9BACT</name>
<reference evidence="2 3" key="1">
    <citation type="journal article" date="2022" name="Syst. Appl. Microbiol.">
        <title>Rhodopirellula aestuarii sp. nov., a novel member of the genus Rhodopirellula isolated from brackish sediments collected in the Tagus River estuary, Portugal.</title>
        <authorList>
            <person name="Vitorino I.R."/>
            <person name="Klimek D."/>
            <person name="Calusinska M."/>
            <person name="Lobo-da-Cunha A."/>
            <person name="Vasconcelos V."/>
            <person name="Lage O.M."/>
        </authorList>
    </citation>
    <scope>NUCLEOTIDE SEQUENCE [LARGE SCALE GENOMIC DNA]</scope>
    <source>
        <strain evidence="2 3">ICT_H3.1</strain>
    </source>
</reference>
<sequence>MKTLSLSLPLLLTAMSLIFLAGCGEDQPKSVTEGIPISEIEDYETRLKEMEAEAERELAEEN</sequence>
<keyword evidence="1" id="KW-0732">Signal</keyword>
<dbReference type="RefSeq" id="WP_250927297.1">
    <property type="nucleotide sequence ID" value="NZ_JAMQBK010000011.1"/>
</dbReference>
<feature type="signal peptide" evidence="1">
    <location>
        <begin position="1"/>
        <end position="21"/>
    </location>
</feature>
<evidence type="ECO:0000313" key="3">
    <source>
        <dbReference type="Proteomes" id="UP001202961"/>
    </source>
</evidence>
<feature type="chain" id="PRO_5045091432" description="Secreted protein" evidence="1">
    <location>
        <begin position="22"/>
        <end position="62"/>
    </location>
</feature>
<organism evidence="2 3">
    <name type="scientific">Aporhodopirellula aestuarii</name>
    <dbReference type="NCBI Taxonomy" id="2950107"/>
    <lineage>
        <taxon>Bacteria</taxon>
        <taxon>Pseudomonadati</taxon>
        <taxon>Planctomycetota</taxon>
        <taxon>Planctomycetia</taxon>
        <taxon>Pirellulales</taxon>
        <taxon>Pirellulaceae</taxon>
        <taxon>Aporhodopirellula</taxon>
    </lineage>
</organism>
<gene>
    <name evidence="2" type="ORF">NB063_03195</name>
</gene>
<protein>
    <recommendedName>
        <fullName evidence="4">Secreted protein</fullName>
    </recommendedName>
</protein>
<dbReference type="Proteomes" id="UP001202961">
    <property type="component" value="Unassembled WGS sequence"/>
</dbReference>
<dbReference type="PROSITE" id="PS51257">
    <property type="entry name" value="PROKAR_LIPOPROTEIN"/>
    <property type="match status" value="1"/>
</dbReference>
<evidence type="ECO:0008006" key="4">
    <source>
        <dbReference type="Google" id="ProtNLM"/>
    </source>
</evidence>
<comment type="caution">
    <text evidence="2">The sequence shown here is derived from an EMBL/GenBank/DDBJ whole genome shotgun (WGS) entry which is preliminary data.</text>
</comment>
<accession>A0ABT0TZ22</accession>
<proteinExistence type="predicted"/>